<organism evidence="8 9">
    <name type="scientific">Massilia consociata</name>
    <dbReference type="NCBI Taxonomy" id="760117"/>
    <lineage>
        <taxon>Bacteria</taxon>
        <taxon>Pseudomonadati</taxon>
        <taxon>Pseudomonadota</taxon>
        <taxon>Betaproteobacteria</taxon>
        <taxon>Burkholderiales</taxon>
        <taxon>Oxalobacteraceae</taxon>
        <taxon>Telluria group</taxon>
        <taxon>Massilia</taxon>
    </lineage>
</organism>
<evidence type="ECO:0000256" key="5">
    <source>
        <dbReference type="ARBA" id="ARBA00049288"/>
    </source>
</evidence>
<dbReference type="InterPro" id="IPR011278">
    <property type="entry name" value="2-MeCitrate/Citrate_synth_II"/>
</dbReference>
<dbReference type="PIRSF" id="PIRSF001369">
    <property type="entry name" value="Citrate_synth"/>
    <property type="match status" value="1"/>
</dbReference>
<dbReference type="PANTHER" id="PTHR11739">
    <property type="entry name" value="CITRATE SYNTHASE"/>
    <property type="match status" value="1"/>
</dbReference>
<evidence type="ECO:0000256" key="7">
    <source>
        <dbReference type="RuleBase" id="RU003406"/>
    </source>
</evidence>
<gene>
    <name evidence="8" type="primary">prpC</name>
    <name evidence="8" type="ORF">ACFFJK_13025</name>
</gene>
<dbReference type="PANTHER" id="PTHR11739:SF25">
    <property type="entry name" value="CITRATE SYNTHASE-RELATED PROTEIN DDB_G0287281"/>
    <property type="match status" value="1"/>
</dbReference>
<dbReference type="InterPro" id="IPR024176">
    <property type="entry name" value="Citrate_synthase_bac-typ"/>
</dbReference>
<evidence type="ECO:0000256" key="1">
    <source>
        <dbReference type="ARBA" id="ARBA00004751"/>
    </source>
</evidence>
<dbReference type="Proteomes" id="UP001589773">
    <property type="component" value="Unassembled WGS sequence"/>
</dbReference>
<dbReference type="SUPFAM" id="SSF48256">
    <property type="entry name" value="Citrate synthase"/>
    <property type="match status" value="1"/>
</dbReference>
<evidence type="ECO:0000256" key="6">
    <source>
        <dbReference type="PIRNR" id="PIRNR001369"/>
    </source>
</evidence>
<dbReference type="InterPro" id="IPR002020">
    <property type="entry name" value="Citrate_synthase"/>
</dbReference>
<dbReference type="EMBL" id="JBHLWP010000011">
    <property type="protein sequence ID" value="MFC0252814.1"/>
    <property type="molecule type" value="Genomic_DNA"/>
</dbReference>
<keyword evidence="9" id="KW-1185">Reference proteome</keyword>
<evidence type="ECO:0000313" key="8">
    <source>
        <dbReference type="EMBL" id="MFC0252814.1"/>
    </source>
</evidence>
<dbReference type="Pfam" id="PF00285">
    <property type="entry name" value="Citrate_synt"/>
    <property type="match status" value="1"/>
</dbReference>
<accession>A0ABV6FH15</accession>
<dbReference type="PRINTS" id="PR00143">
    <property type="entry name" value="CITRTSNTHASE"/>
</dbReference>
<keyword evidence="8" id="KW-0012">Acyltransferase</keyword>
<comment type="pathway">
    <text evidence="1">Carbohydrate metabolism; tricarboxylic acid cycle; isocitrate from oxaloacetate: step 1/2.</text>
</comment>
<evidence type="ECO:0000313" key="9">
    <source>
        <dbReference type="Proteomes" id="UP001589773"/>
    </source>
</evidence>
<comment type="catalytic activity">
    <reaction evidence="5">
        <text>oxaloacetate + acetyl-CoA + H2O = citrate + CoA + H(+)</text>
        <dbReference type="Rhea" id="RHEA:16845"/>
        <dbReference type="ChEBI" id="CHEBI:15377"/>
        <dbReference type="ChEBI" id="CHEBI:15378"/>
        <dbReference type="ChEBI" id="CHEBI:16452"/>
        <dbReference type="ChEBI" id="CHEBI:16947"/>
        <dbReference type="ChEBI" id="CHEBI:57287"/>
        <dbReference type="ChEBI" id="CHEBI:57288"/>
        <dbReference type="EC" id="2.3.3.16"/>
    </reaction>
</comment>
<dbReference type="NCBIfam" id="TIGR01800">
    <property type="entry name" value="cit_synth_II"/>
    <property type="match status" value="1"/>
</dbReference>
<dbReference type="GO" id="GO:0050440">
    <property type="term" value="F:2-methylcitrate synthase activity"/>
    <property type="evidence" value="ECO:0007669"/>
    <property type="project" value="UniProtKB-EC"/>
</dbReference>
<protein>
    <recommendedName>
        <fullName evidence="6">Citrate synthase</fullName>
    </recommendedName>
</protein>
<dbReference type="Gene3D" id="1.10.580.10">
    <property type="entry name" value="Citrate Synthase, domain 1"/>
    <property type="match status" value="1"/>
</dbReference>
<dbReference type="CDD" id="cd06117">
    <property type="entry name" value="Ec2MCS_like_1"/>
    <property type="match status" value="1"/>
</dbReference>
<proteinExistence type="inferred from homology"/>
<dbReference type="InterPro" id="IPR016142">
    <property type="entry name" value="Citrate_synth-like_lrg_a-sub"/>
</dbReference>
<evidence type="ECO:0000256" key="2">
    <source>
        <dbReference type="ARBA" id="ARBA00010566"/>
    </source>
</evidence>
<comment type="similarity">
    <text evidence="2 6 7">Belongs to the citrate synthase family.</text>
</comment>
<dbReference type="PROSITE" id="PS00480">
    <property type="entry name" value="CITRATE_SYNTHASE"/>
    <property type="match status" value="1"/>
</dbReference>
<keyword evidence="4 6" id="KW-0808">Transferase</keyword>
<name>A0ABV6FH15_9BURK</name>
<reference evidence="8 9" key="1">
    <citation type="submission" date="2024-09" db="EMBL/GenBank/DDBJ databases">
        <authorList>
            <person name="Sun Q."/>
            <person name="Mori K."/>
        </authorList>
    </citation>
    <scope>NUCLEOTIDE SEQUENCE [LARGE SCALE GENOMIC DNA]</scope>
    <source>
        <strain evidence="8 9">CCM 7792</strain>
    </source>
</reference>
<dbReference type="GO" id="GO:0036440">
    <property type="term" value="F:citrate synthase activity"/>
    <property type="evidence" value="ECO:0007669"/>
    <property type="project" value="UniProtKB-EC"/>
</dbReference>
<dbReference type="InterPro" id="IPR019810">
    <property type="entry name" value="Citrate_synthase_AS"/>
</dbReference>
<keyword evidence="3" id="KW-0816">Tricarboxylic acid cycle</keyword>
<dbReference type="Gene3D" id="1.10.230.10">
    <property type="entry name" value="Cytochrome P450-Terp, domain 2"/>
    <property type="match status" value="1"/>
</dbReference>
<dbReference type="NCBIfam" id="NF009006">
    <property type="entry name" value="PRK12351.1"/>
    <property type="match status" value="1"/>
</dbReference>
<sequence>MSTQTNETPTFKPKKSVALSGVAAGNTALCSVGKSGNDLHYRGYDILDVANACEFEEIAYLLVHGKLPTVAELKGYKAKLKSLRGLPQAVKSALEALPAGAHPMDVMRTGVSVLGCTLPEKDDHNIPGARDIADRLMASFGSMLLYWYHFSHSGRRIDVETDDDSIGGHFLHLLHGHPPRESWVRAMHTSLILYAEHEFNASTFTSRVIAGTGSDIHSAITGAIGALRGPKHGGANEVALEIQKRYENADEAEADIRNRVANKEVVIGFGHPVYTISDPRNVVIKEVARTLSSASGSMKMFDIAERLESVMWEVKKMFPNLDWFSAVSYHMMGVPTAMFTPLFVISRTSGWAAHIIEQRIDNKIIRPSANYVGPEDLQFVPIADRK</sequence>
<dbReference type="InterPro" id="IPR036969">
    <property type="entry name" value="Citrate_synthase_sf"/>
</dbReference>
<evidence type="ECO:0000256" key="3">
    <source>
        <dbReference type="ARBA" id="ARBA00022532"/>
    </source>
</evidence>
<comment type="caution">
    <text evidence="8">The sequence shown here is derived from an EMBL/GenBank/DDBJ whole genome shotgun (WGS) entry which is preliminary data.</text>
</comment>
<dbReference type="RefSeq" id="WP_379679655.1">
    <property type="nucleotide sequence ID" value="NZ_JBHLWP010000011.1"/>
</dbReference>
<evidence type="ECO:0000256" key="4">
    <source>
        <dbReference type="ARBA" id="ARBA00022679"/>
    </source>
</evidence>
<dbReference type="InterPro" id="IPR016143">
    <property type="entry name" value="Citrate_synth-like_sm_a-sub"/>
</dbReference>